<dbReference type="Proteomes" id="UP000825729">
    <property type="component" value="Unassembled WGS sequence"/>
</dbReference>
<organism evidence="1 2">
    <name type="scientific">Aristolochia fimbriata</name>
    <name type="common">White veined hardy Dutchman's pipe vine</name>
    <dbReference type="NCBI Taxonomy" id="158543"/>
    <lineage>
        <taxon>Eukaryota</taxon>
        <taxon>Viridiplantae</taxon>
        <taxon>Streptophyta</taxon>
        <taxon>Embryophyta</taxon>
        <taxon>Tracheophyta</taxon>
        <taxon>Spermatophyta</taxon>
        <taxon>Magnoliopsida</taxon>
        <taxon>Magnoliidae</taxon>
        <taxon>Piperales</taxon>
        <taxon>Aristolochiaceae</taxon>
        <taxon>Aristolochia</taxon>
    </lineage>
</organism>
<dbReference type="PANTHER" id="PTHR48221">
    <property type="entry name" value="ACYL-COA SYNTHETASE FAMILY PROTEIN"/>
    <property type="match status" value="1"/>
</dbReference>
<gene>
    <name evidence="1" type="ORF">H6P81_000159</name>
</gene>
<dbReference type="AlphaFoldDB" id="A0AAV7F6A2"/>
<sequence>MTTLVELRDLFVKLAEDLRSSNADADPFARNQGALSSLRQSINFTDVPRVSVLETALSLMCFEVPEVSRSTIECLVETIVAALSSSISCKAASRIGSSLSGNDCADLIEACANLVPSMQGETVCESQFPLPVSDEESNKKIRAVVLKLRSLLLKNTLPTTSTNEAPLRLLLWYLHPLSLKHDVSEILREAVARPFLCLKKELHDRDTWRSVIICLISSPVMFIEARALLLNWFLQRGLPSIQEFWVALVASSIDALSRPMWWAIPMEVGLKLPFSQAYFPGELHILLMKLSGPLSNKAFLEMVPLVFGIEASKHKAAWGLLMNFPCWFYHATTTLFCGERSGVIFGSKYVTKSLETGSENNLQLKDAAARYLAWILCPTSGAKYDFLVDCLTEVSGSWPPNHKGEAISSQKHSIDRIGRGSKLRRPSYHAKYTKNCQIGQGIAPWIKEFYGTYTKYHQKMFMEINAAHLAMVSQSWLFRRIALGVFLGCSSGLDENDCDLLLQFVATGEIEGIKETWRPEREHFEQNFGDQDDRYLDDSSTRAETKSIVSGVSLVFSIFDIIEDMSTSLCNCSESKNDFICQLKGQASKYLVRCVKKLLELDVYACEGGQQMLIDLNTRLERWRLQGKEVFKGNEAVIEMVKSLRLRISSINELL</sequence>
<reference evidence="1 2" key="1">
    <citation type="submission" date="2021-07" db="EMBL/GenBank/DDBJ databases">
        <title>The Aristolochia fimbriata genome: insights into angiosperm evolution, floral development and chemical biosynthesis.</title>
        <authorList>
            <person name="Jiao Y."/>
        </authorList>
    </citation>
    <scope>NUCLEOTIDE SEQUENCE [LARGE SCALE GENOMIC DNA]</scope>
    <source>
        <strain evidence="1">IBCAS-2021</strain>
        <tissue evidence="1">Leaf</tissue>
    </source>
</reference>
<comment type="caution">
    <text evidence="1">The sequence shown here is derived from an EMBL/GenBank/DDBJ whole genome shotgun (WGS) entry which is preliminary data.</text>
</comment>
<dbReference type="EMBL" id="JAINDJ010000002">
    <property type="protein sequence ID" value="KAG9455651.1"/>
    <property type="molecule type" value="Genomic_DNA"/>
</dbReference>
<accession>A0AAV7F6A2</accession>
<protein>
    <submittedName>
        <fullName evidence="1">Uncharacterized protein</fullName>
    </submittedName>
</protein>
<keyword evidence="2" id="KW-1185">Reference proteome</keyword>
<dbReference type="PANTHER" id="PTHR48221:SF2">
    <property type="entry name" value="ACYL-COA SYNTHETASE FAMILY PROTEIN"/>
    <property type="match status" value="1"/>
</dbReference>
<name>A0AAV7F6A2_ARIFI</name>
<proteinExistence type="predicted"/>
<evidence type="ECO:0000313" key="1">
    <source>
        <dbReference type="EMBL" id="KAG9455651.1"/>
    </source>
</evidence>
<evidence type="ECO:0000313" key="2">
    <source>
        <dbReference type="Proteomes" id="UP000825729"/>
    </source>
</evidence>